<evidence type="ECO:0000256" key="1">
    <source>
        <dbReference type="SAM" id="MobiDB-lite"/>
    </source>
</evidence>
<dbReference type="EMBL" id="JAUSQU010000001">
    <property type="protein sequence ID" value="MDP9843422.1"/>
    <property type="molecule type" value="Genomic_DNA"/>
</dbReference>
<dbReference type="InterPro" id="IPR055280">
    <property type="entry name" value="TIC32"/>
</dbReference>
<sequence length="121" mass="12326">MTQILQTPFGFASTSAEVLVGVHLSGTRALVTGASSGVGIKTARVLAGAGAAVVLGVRDIDAGKEIAARISESTGNRDVGVGRLDLADLGSPRTRTAEIRSRILLPDPRRGRGSSHARAGP</sequence>
<dbReference type="InterPro" id="IPR002347">
    <property type="entry name" value="SDR_fam"/>
</dbReference>
<comment type="caution">
    <text evidence="2">The sequence shown here is derived from an EMBL/GenBank/DDBJ whole genome shotgun (WGS) entry which is preliminary data.</text>
</comment>
<dbReference type="PANTHER" id="PTHR48476:SF1">
    <property type="entry name" value="SHORT-CHAIN DEHYDROGENASE TIC 32, CHLOROPLASTIC-LIKE"/>
    <property type="match status" value="1"/>
</dbReference>
<dbReference type="Pfam" id="PF00106">
    <property type="entry name" value="adh_short"/>
    <property type="match status" value="1"/>
</dbReference>
<evidence type="ECO:0000313" key="3">
    <source>
        <dbReference type="Proteomes" id="UP001225356"/>
    </source>
</evidence>
<name>A0ABT9Q9K3_9ACTN</name>
<dbReference type="Proteomes" id="UP001225356">
    <property type="component" value="Unassembled WGS sequence"/>
</dbReference>
<feature type="region of interest" description="Disordered" evidence="1">
    <location>
        <begin position="98"/>
        <end position="121"/>
    </location>
</feature>
<keyword evidence="3" id="KW-1185">Reference proteome</keyword>
<dbReference type="Gene3D" id="3.40.50.720">
    <property type="entry name" value="NAD(P)-binding Rossmann-like Domain"/>
    <property type="match status" value="1"/>
</dbReference>
<dbReference type="SUPFAM" id="SSF51735">
    <property type="entry name" value="NAD(P)-binding Rossmann-fold domains"/>
    <property type="match status" value="1"/>
</dbReference>
<evidence type="ECO:0000313" key="2">
    <source>
        <dbReference type="EMBL" id="MDP9843422.1"/>
    </source>
</evidence>
<gene>
    <name evidence="2" type="ORF">J2853_002633</name>
</gene>
<protein>
    <submittedName>
        <fullName evidence="2">NAD(P)-dependent dehydrogenase (Short-subunit alcohol dehydrogenase family)</fullName>
    </submittedName>
</protein>
<organism evidence="2 3">
    <name type="scientific">Streptosporangium lutulentum</name>
    <dbReference type="NCBI Taxonomy" id="1461250"/>
    <lineage>
        <taxon>Bacteria</taxon>
        <taxon>Bacillati</taxon>
        <taxon>Actinomycetota</taxon>
        <taxon>Actinomycetes</taxon>
        <taxon>Streptosporangiales</taxon>
        <taxon>Streptosporangiaceae</taxon>
        <taxon>Streptosporangium</taxon>
    </lineage>
</organism>
<dbReference type="InterPro" id="IPR036291">
    <property type="entry name" value="NAD(P)-bd_dom_sf"/>
</dbReference>
<dbReference type="RefSeq" id="WP_307557631.1">
    <property type="nucleotide sequence ID" value="NZ_JAUSQU010000001.1"/>
</dbReference>
<reference evidence="2 3" key="1">
    <citation type="submission" date="2023-07" db="EMBL/GenBank/DDBJ databases">
        <title>Sequencing the genomes of 1000 actinobacteria strains.</title>
        <authorList>
            <person name="Klenk H.-P."/>
        </authorList>
    </citation>
    <scope>NUCLEOTIDE SEQUENCE [LARGE SCALE GENOMIC DNA]</scope>
    <source>
        <strain evidence="2 3">DSM 46740</strain>
    </source>
</reference>
<accession>A0ABT9Q9K3</accession>
<proteinExistence type="predicted"/>
<dbReference type="PANTHER" id="PTHR48476">
    <property type="entry name" value="SHORT-CHAIN DEHYDROGENASE TIC 32, CHLOROPLASTIC-LIKE"/>
    <property type="match status" value="1"/>
</dbReference>